<dbReference type="AlphaFoldDB" id="A0A7J5B3H6"/>
<dbReference type="EMBL" id="WBJX01000002">
    <property type="protein sequence ID" value="KAB1638577.1"/>
    <property type="molecule type" value="Genomic_DNA"/>
</dbReference>
<gene>
    <name evidence="2" type="ORF">F8O03_09380</name>
</gene>
<protein>
    <submittedName>
        <fullName evidence="2">Uncharacterized protein</fullName>
    </submittedName>
</protein>
<proteinExistence type="predicted"/>
<keyword evidence="3" id="KW-1185">Reference proteome</keyword>
<keyword evidence="1" id="KW-0472">Membrane</keyword>
<reference evidence="2 3" key="1">
    <citation type="submission" date="2019-09" db="EMBL/GenBank/DDBJ databases">
        <title>Phylogeny of genus Pseudoclavibacter and closely related genus.</title>
        <authorList>
            <person name="Li Y."/>
        </authorList>
    </citation>
    <scope>NUCLEOTIDE SEQUENCE [LARGE SCALE GENOMIC DNA]</scope>
    <source>
        <strain evidence="2 3">THG-MD12</strain>
    </source>
</reference>
<sequence length="184" mass="19708">MDPRSEATMTPNPNRELAAPPELDAVIGRGWILEVRRYILWILAIALFHTIASGGSRSYCAGGVTGAGDSLDANGEITDQVPNCLAMTLQPSPFAYLALALGCVSILTVLIRRGTILADARGQFTRSAILFTIVIVLWTGVSLSSLFTFPIELYDGGLARPDGFIFGNVEVDISPMQVQLPNPS</sequence>
<evidence type="ECO:0000313" key="2">
    <source>
        <dbReference type="EMBL" id="KAB1638577.1"/>
    </source>
</evidence>
<comment type="caution">
    <text evidence="2">The sequence shown here is derived from an EMBL/GenBank/DDBJ whole genome shotgun (WGS) entry which is preliminary data.</text>
</comment>
<feature type="transmembrane region" description="Helical" evidence="1">
    <location>
        <begin position="128"/>
        <end position="151"/>
    </location>
</feature>
<dbReference type="OrthoDB" id="4979412at2"/>
<evidence type="ECO:0000256" key="1">
    <source>
        <dbReference type="SAM" id="Phobius"/>
    </source>
</evidence>
<dbReference type="RefSeq" id="WP_151423595.1">
    <property type="nucleotide sequence ID" value="NZ_WBJX01000002.1"/>
</dbReference>
<name>A0A7J5B3H6_9MICO</name>
<feature type="transmembrane region" description="Helical" evidence="1">
    <location>
        <begin position="38"/>
        <end position="56"/>
    </location>
</feature>
<organism evidence="2 3">
    <name type="scientific">Pseudoclavibacter terrae</name>
    <dbReference type="NCBI Taxonomy" id="1530195"/>
    <lineage>
        <taxon>Bacteria</taxon>
        <taxon>Bacillati</taxon>
        <taxon>Actinomycetota</taxon>
        <taxon>Actinomycetes</taxon>
        <taxon>Micrococcales</taxon>
        <taxon>Microbacteriaceae</taxon>
        <taxon>Pseudoclavibacter</taxon>
    </lineage>
</organism>
<feature type="transmembrane region" description="Helical" evidence="1">
    <location>
        <begin position="94"/>
        <end position="116"/>
    </location>
</feature>
<evidence type="ECO:0000313" key="3">
    <source>
        <dbReference type="Proteomes" id="UP000490386"/>
    </source>
</evidence>
<keyword evidence="1" id="KW-0812">Transmembrane</keyword>
<keyword evidence="1" id="KW-1133">Transmembrane helix</keyword>
<accession>A0A7J5B3H6</accession>
<dbReference type="Proteomes" id="UP000490386">
    <property type="component" value="Unassembled WGS sequence"/>
</dbReference>